<dbReference type="RefSeq" id="WP_201917732.1">
    <property type="nucleotide sequence ID" value="NZ_BAABAX010000023.1"/>
</dbReference>
<sequence>MNSLEISNTQRTDAPFIYFLFEEAISYQKRNHYPVWKGYDKIAIESDIENRLQFKIMINTEIACVFSICYSDALIWRERDNGNSVYLHRVVVNPKFKGRKLFGEIVKWVKNHAKEKRLKHIRMDTWVDNPTIIKYYKGFGFKVIDYYTTPDNIELPIPQRNNFVVLLQYEL</sequence>
<dbReference type="CDD" id="cd04301">
    <property type="entry name" value="NAT_SF"/>
    <property type="match status" value="1"/>
</dbReference>
<feature type="domain" description="N-acetyltransferase" evidence="1">
    <location>
        <begin position="4"/>
        <end position="162"/>
    </location>
</feature>
<dbReference type="Proteomes" id="UP000651057">
    <property type="component" value="Unassembled WGS sequence"/>
</dbReference>
<dbReference type="SUPFAM" id="SSF55729">
    <property type="entry name" value="Acyl-CoA N-acyltransferases (Nat)"/>
    <property type="match status" value="1"/>
</dbReference>
<accession>A0A937D5A1</accession>
<dbReference type="EMBL" id="JAERQJ010000002">
    <property type="protein sequence ID" value="MBL0683079.1"/>
    <property type="molecule type" value="Genomic_DNA"/>
</dbReference>
<keyword evidence="3" id="KW-1185">Reference proteome</keyword>
<name>A0A937D5A1_9FLAO</name>
<proteinExistence type="predicted"/>
<dbReference type="GO" id="GO:0016747">
    <property type="term" value="F:acyltransferase activity, transferring groups other than amino-acyl groups"/>
    <property type="evidence" value="ECO:0007669"/>
    <property type="project" value="InterPro"/>
</dbReference>
<dbReference type="InterPro" id="IPR000182">
    <property type="entry name" value="GNAT_dom"/>
</dbReference>
<comment type="caution">
    <text evidence="2">The sequence shown here is derived from an EMBL/GenBank/DDBJ whole genome shotgun (WGS) entry which is preliminary data.</text>
</comment>
<dbReference type="InterPro" id="IPR016181">
    <property type="entry name" value="Acyl_CoA_acyltransferase"/>
</dbReference>
<reference evidence="2" key="1">
    <citation type="submission" date="2021-01" db="EMBL/GenBank/DDBJ databases">
        <authorList>
            <person name="Zhong Y.L."/>
        </authorList>
    </citation>
    <scope>NUCLEOTIDE SEQUENCE</scope>
    <source>
        <strain evidence="2">KCTC 23302</strain>
    </source>
</reference>
<dbReference type="Pfam" id="PF00583">
    <property type="entry name" value="Acetyltransf_1"/>
    <property type="match status" value="1"/>
</dbReference>
<dbReference type="PROSITE" id="PS51186">
    <property type="entry name" value="GNAT"/>
    <property type="match status" value="1"/>
</dbReference>
<organism evidence="2 3">
    <name type="scientific">Aquimarina mytili</name>
    <dbReference type="NCBI Taxonomy" id="874423"/>
    <lineage>
        <taxon>Bacteria</taxon>
        <taxon>Pseudomonadati</taxon>
        <taxon>Bacteroidota</taxon>
        <taxon>Flavobacteriia</taxon>
        <taxon>Flavobacteriales</taxon>
        <taxon>Flavobacteriaceae</taxon>
        <taxon>Aquimarina</taxon>
    </lineage>
</organism>
<evidence type="ECO:0000313" key="3">
    <source>
        <dbReference type="Proteomes" id="UP000651057"/>
    </source>
</evidence>
<evidence type="ECO:0000313" key="2">
    <source>
        <dbReference type="EMBL" id="MBL0683079.1"/>
    </source>
</evidence>
<gene>
    <name evidence="2" type="ORF">JJQ60_06105</name>
</gene>
<protein>
    <submittedName>
        <fullName evidence="2">GNAT family N-acetyltransferase</fullName>
    </submittedName>
</protein>
<dbReference type="AlphaFoldDB" id="A0A937D5A1"/>
<evidence type="ECO:0000259" key="1">
    <source>
        <dbReference type="PROSITE" id="PS51186"/>
    </source>
</evidence>
<dbReference type="Gene3D" id="3.40.630.30">
    <property type="match status" value="1"/>
</dbReference>